<evidence type="ECO:0000313" key="2">
    <source>
        <dbReference type="EMBL" id="MBL1087564.1"/>
    </source>
</evidence>
<evidence type="ECO:0000313" key="3">
    <source>
        <dbReference type="Proteomes" id="UP000661858"/>
    </source>
</evidence>
<dbReference type="InterPro" id="IPR036162">
    <property type="entry name" value="Resolvase-like_N_sf"/>
</dbReference>
<feature type="domain" description="Resolvase/invertase-type recombinase catalytic" evidence="1">
    <location>
        <begin position="12"/>
        <end position="118"/>
    </location>
</feature>
<comment type="caution">
    <text evidence="2">The sequence shown here is derived from an EMBL/GenBank/DDBJ whole genome shotgun (WGS) entry which is preliminary data.</text>
</comment>
<name>A0A937JQ56_9ACTN</name>
<evidence type="ECO:0000259" key="1">
    <source>
        <dbReference type="SMART" id="SM00857"/>
    </source>
</evidence>
<dbReference type="GO" id="GO:0003677">
    <property type="term" value="F:DNA binding"/>
    <property type="evidence" value="ECO:0007669"/>
    <property type="project" value="InterPro"/>
</dbReference>
<dbReference type="RefSeq" id="WP_201844105.1">
    <property type="nucleotide sequence ID" value="NZ_JAERRK010000036.1"/>
</dbReference>
<dbReference type="Gene3D" id="3.40.50.1390">
    <property type="entry name" value="Resolvase, N-terminal catalytic domain"/>
    <property type="match status" value="1"/>
</dbReference>
<dbReference type="SMART" id="SM00857">
    <property type="entry name" value="Resolvase"/>
    <property type="match status" value="1"/>
</dbReference>
<proteinExistence type="predicted"/>
<keyword evidence="3" id="KW-1185">Reference proteome</keyword>
<dbReference type="EMBL" id="JAERRK010000036">
    <property type="protein sequence ID" value="MBL1087564.1"/>
    <property type="molecule type" value="Genomic_DNA"/>
</dbReference>
<organism evidence="2 3">
    <name type="scientific">Streptomyces actinomycinicus</name>
    <dbReference type="NCBI Taxonomy" id="1695166"/>
    <lineage>
        <taxon>Bacteria</taxon>
        <taxon>Bacillati</taxon>
        <taxon>Actinomycetota</taxon>
        <taxon>Actinomycetes</taxon>
        <taxon>Kitasatosporales</taxon>
        <taxon>Streptomycetaceae</taxon>
        <taxon>Streptomyces</taxon>
    </lineage>
</organism>
<reference evidence="2" key="1">
    <citation type="submission" date="2021-01" db="EMBL/GenBank/DDBJ databases">
        <title>WGS of actinomycetes isolated from Thailand.</title>
        <authorList>
            <person name="Thawai C."/>
        </authorList>
    </citation>
    <scope>NUCLEOTIDE SEQUENCE</scope>
    <source>
        <strain evidence="2">RCU-197</strain>
    </source>
</reference>
<accession>A0A937JQ56</accession>
<dbReference type="InterPro" id="IPR006119">
    <property type="entry name" value="Resolv_N"/>
</dbReference>
<dbReference type="GO" id="GO:0000150">
    <property type="term" value="F:DNA strand exchange activity"/>
    <property type="evidence" value="ECO:0007669"/>
    <property type="project" value="InterPro"/>
</dbReference>
<dbReference type="Proteomes" id="UP000661858">
    <property type="component" value="Unassembled WGS sequence"/>
</dbReference>
<dbReference type="AlphaFoldDB" id="A0A937JQ56"/>
<sequence>MKSTTARNGRIAAVYLRYYPQDQYRPNIDRRRIRRWANKLGLPELVFYVDNGCPSGTPRPELTRLVRHAQSGVYKVIFIPAMDALSTCAAEAQDLSARLSMRGCQVRTFAPSGQRAKTKTPKTKSRRR</sequence>
<dbReference type="SUPFAM" id="SSF53041">
    <property type="entry name" value="Resolvase-like"/>
    <property type="match status" value="1"/>
</dbReference>
<protein>
    <submittedName>
        <fullName evidence="2">Recombinase family protein</fullName>
    </submittedName>
</protein>
<dbReference type="Pfam" id="PF00239">
    <property type="entry name" value="Resolvase"/>
    <property type="match status" value="1"/>
</dbReference>
<gene>
    <name evidence="2" type="ORF">JK359_37470</name>
</gene>